<feature type="coiled-coil region" evidence="1">
    <location>
        <begin position="29"/>
        <end position="56"/>
    </location>
</feature>
<keyword evidence="3" id="KW-1185">Reference proteome</keyword>
<dbReference type="EMBL" id="DS990441">
    <property type="protein sequence ID" value="EEQ62614.1"/>
    <property type="molecule type" value="Genomic_DNA"/>
</dbReference>
<proteinExistence type="predicted"/>
<evidence type="ECO:0000313" key="3">
    <source>
        <dbReference type="Proteomes" id="UP000003953"/>
    </source>
</evidence>
<organism evidence="2 3">
    <name type="scientific">Helicobacter pullorum MIT 98-5489</name>
    <dbReference type="NCBI Taxonomy" id="537972"/>
    <lineage>
        <taxon>Bacteria</taxon>
        <taxon>Pseudomonadati</taxon>
        <taxon>Campylobacterota</taxon>
        <taxon>Epsilonproteobacteria</taxon>
        <taxon>Campylobacterales</taxon>
        <taxon>Helicobacteraceae</taxon>
        <taxon>Helicobacter</taxon>
    </lineage>
</organism>
<gene>
    <name evidence="2" type="ORF">HPMG_00071</name>
</gene>
<name>C5EX70_9HELI</name>
<evidence type="ECO:0000256" key="1">
    <source>
        <dbReference type="SAM" id="Coils"/>
    </source>
</evidence>
<accession>C5EX70</accession>
<dbReference type="AlphaFoldDB" id="C5EX70"/>
<dbReference type="HOGENOM" id="CLU_2273479_0_0_7"/>
<dbReference type="Proteomes" id="UP000003953">
    <property type="component" value="Unassembled WGS sequence"/>
</dbReference>
<protein>
    <submittedName>
        <fullName evidence="2">Uncharacterized protein</fullName>
    </submittedName>
</protein>
<evidence type="ECO:0000313" key="2">
    <source>
        <dbReference type="EMBL" id="EEQ62614.1"/>
    </source>
</evidence>
<keyword evidence="1" id="KW-0175">Coiled coil</keyword>
<reference evidence="3" key="1">
    <citation type="journal article" date="2014" name="Genome Announc.">
        <title>Draft genome sequences of six enterohepatic helicobacter species isolated from humans and one from rhesus macaques.</title>
        <authorList>
            <person name="Shen Z."/>
            <person name="Sheh A."/>
            <person name="Young S.K."/>
            <person name="Abouelliel A."/>
            <person name="Ward D.V."/>
            <person name="Earl A.M."/>
            <person name="Fox J.G."/>
        </authorList>
    </citation>
    <scope>NUCLEOTIDE SEQUENCE [LARGE SCALE GENOMIC DNA]</scope>
    <source>
        <strain evidence="3">MIT 98-5489</strain>
    </source>
</reference>
<sequence>MGFIVKKTRNKMNNINKREYDLRQVLFSFKEALKSIEEVKVELPKLEKRLKEILEDSKDMVTLDEFQKKYCKTSRDVPHFTHNVSGFISEFIDCIYYFSDDI</sequence>